<evidence type="ECO:0000256" key="1">
    <source>
        <dbReference type="ARBA" id="ARBA00022679"/>
    </source>
</evidence>
<protein>
    <submittedName>
        <fullName evidence="4">Phosphinothricin acetyltransferase</fullName>
    </submittedName>
</protein>
<keyword evidence="2" id="KW-0012">Acyltransferase</keyword>
<feature type="domain" description="N-acetyltransferase" evidence="3">
    <location>
        <begin position="6"/>
        <end position="167"/>
    </location>
</feature>
<evidence type="ECO:0000313" key="5">
    <source>
        <dbReference type="Proteomes" id="UP000182045"/>
    </source>
</evidence>
<organism evidence="4 5">
    <name type="scientific">Roseibaca calidilacus</name>
    <dbReference type="NCBI Taxonomy" id="1666912"/>
    <lineage>
        <taxon>Bacteria</taxon>
        <taxon>Pseudomonadati</taxon>
        <taxon>Pseudomonadota</taxon>
        <taxon>Alphaproteobacteria</taxon>
        <taxon>Rhodobacterales</taxon>
        <taxon>Paracoccaceae</taxon>
        <taxon>Roseinatronobacter</taxon>
    </lineage>
</organism>
<dbReference type="EMBL" id="FBYC01000004">
    <property type="protein sequence ID" value="CUX81155.1"/>
    <property type="molecule type" value="Genomic_DNA"/>
</dbReference>
<evidence type="ECO:0000259" key="3">
    <source>
        <dbReference type="PROSITE" id="PS51186"/>
    </source>
</evidence>
<dbReference type="Pfam" id="PF00583">
    <property type="entry name" value="Acetyltransf_1"/>
    <property type="match status" value="1"/>
</dbReference>
<keyword evidence="5" id="KW-1185">Reference proteome</keyword>
<evidence type="ECO:0000256" key="2">
    <source>
        <dbReference type="ARBA" id="ARBA00023315"/>
    </source>
</evidence>
<dbReference type="Proteomes" id="UP000182045">
    <property type="component" value="Unassembled WGS sequence"/>
</dbReference>
<dbReference type="InterPro" id="IPR000182">
    <property type="entry name" value="GNAT_dom"/>
</dbReference>
<dbReference type="InterPro" id="IPR016181">
    <property type="entry name" value="Acyl_CoA_acyltransferase"/>
</dbReference>
<gene>
    <name evidence="4" type="ORF">Ga0058931_1594</name>
</gene>
<dbReference type="Gene3D" id="3.40.630.30">
    <property type="match status" value="1"/>
</dbReference>
<sequence length="167" mass="17891">MPETRPQIRPATAADAPAISALWNPIIRDTVVTFNPVERDPAEIAEMIATRQAGPGAFFVAERAGALLGFASYAQFRGGLGYARCMEHTINLAPAARGQGLGPKLMTTLEDHARAAGHHIMVAAITGSNDGSVRFHAALGYVHVGTMPQVGWKFGQYHDLVLMQKTL</sequence>
<dbReference type="PROSITE" id="PS51186">
    <property type="entry name" value="GNAT"/>
    <property type="match status" value="1"/>
</dbReference>
<dbReference type="SUPFAM" id="SSF55729">
    <property type="entry name" value="Acyl-CoA N-acyltransferases (Nat)"/>
    <property type="match status" value="1"/>
</dbReference>
<dbReference type="PANTHER" id="PTHR43072:SF23">
    <property type="entry name" value="UPF0039 PROTEIN C11D3.02C"/>
    <property type="match status" value="1"/>
</dbReference>
<dbReference type="PANTHER" id="PTHR43072">
    <property type="entry name" value="N-ACETYLTRANSFERASE"/>
    <property type="match status" value="1"/>
</dbReference>
<evidence type="ECO:0000313" key="4">
    <source>
        <dbReference type="EMBL" id="CUX81155.1"/>
    </source>
</evidence>
<reference evidence="4 5" key="1">
    <citation type="submission" date="2016-01" db="EMBL/GenBank/DDBJ databases">
        <authorList>
            <person name="Varghese N."/>
        </authorList>
    </citation>
    <scope>NUCLEOTIDE SEQUENCE [LARGE SCALE GENOMIC DNA]</scope>
    <source>
        <strain evidence="4 5">HL-91</strain>
    </source>
</reference>
<dbReference type="CDD" id="cd04301">
    <property type="entry name" value="NAT_SF"/>
    <property type="match status" value="1"/>
</dbReference>
<dbReference type="RefSeq" id="WP_072247584.1">
    <property type="nucleotide sequence ID" value="NZ_FBYC01000004.1"/>
</dbReference>
<keyword evidence="1" id="KW-0808">Transferase</keyword>
<proteinExistence type="predicted"/>
<name>A0ABP2BUG2_9RHOB</name>
<comment type="caution">
    <text evidence="4">The sequence shown here is derived from an EMBL/GenBank/DDBJ whole genome shotgun (WGS) entry which is preliminary data.</text>
</comment>
<accession>A0ABP2BUG2</accession>